<dbReference type="NCBIfam" id="TIGR02330">
    <property type="entry name" value="prpD"/>
    <property type="match status" value="1"/>
</dbReference>
<feature type="domain" description="MmgE/PrpD C-terminal" evidence="6">
    <location>
        <begin position="351"/>
        <end position="527"/>
    </location>
</feature>
<sequence length="1632" mass="182379">MSSLAARGAIRSVSRTVQRSRTPLRASAFLAQKSFQPQAARFQPLQATRMLSATNATQSAAPASNEVQEFDKEIKDMADYIHNTKIDSDLAIDTARFVFLDTIGCGLKALEFPSCRNLLGPIVPGTVVPNGTRVPGTPYTVDPVKGAFDIGAMVRWLDFNDCWLAAEWGHPSDNLGAILSAADYINRANSAGGAGKLNGGKIFTVQDVLEAMVKAHEIQGCMALENSFNKVGLDHVVLVKVASTAVVSQMLGLDETGTRDAISHAWADGQDLRTYRHAPNAMSRKSWAAGNACERAVNLCFKVLKGEKGMASVLSTPTWGFYDVNFKGKPFQFQRPYGSYVMENVLFKVSYPAEFHSQTAIEAAQRLNKKLKEMGKTVEDIEEITNRTHEACIRIIDKQFKKMDNYADRDHCVQYMCSVMFVYNRLEASDYSDDSEAANSPIVEELRKKIKCVEDPKFTEDYHNPDKRTISNALTIKLKDGTVLDEEVVEAPLGHRLRREEAKPEILAKFKRHIEPHFSKEHVQKLVDLGNDPKKLYAMPVHEYMDLFMEEVFVSVDSEVYVYSGKAIGLYDCNFYLTLNVIKRRGKAAIPQIGKSEIASALPMTSSSTFDRCDFSPKHTGANVLPNFFLFSKLVRLAHKPLVACRDLTFNYTATYAQLLTDVLHLRNVLRRRLRPDIIGSIDREDEVYILLLGHAGYEFTVGFLALVALGVAVVPISPELPVKEATYFATQSRAVAVLTSASCSKLGSELETTINKSSERYFRCFGIKPHVLQPCLAPERLHISSDRYMDLNKPGFVLFTSGTTGPPKGGVRRRGCLYDVATLFSDQHGIREGDVVLHTLPVHHATGITVTLLPFLWSGGCIEFRSGGFDAAWTWERIRRADLDFFSGVPTMYMRLMQYYERTLASRPEVGEYVRGVRRIRAMLCGTSALPRPLQAKWTALRDGRGILTRYGGTEFGNALTVTPWLLEQGVPDGSVGMKSPGADVKLSNGDEGEILIRNAVLFSKYLTDEPATRNAIDADGYYKTGDIARREKGWYFIEGRASIDILKSGGYKISALDIEREILGLEYVSEVVVVGVQDEEYGQRVAAAIVLREDVRTRLSIDELREDLRSSLASYKMPTLLRVVPAIPKNATGKVVKKKLEQALIWRRRVSSHDYANHHMPLDPITSVEDCRWYMYDRVTTGAGQSRGCHIQSPQPSQISRSCRIRAPYLRKHDSSITTRPSLFFQLSLATLFTYIQQTDPPYPCTLPILYFRHSLTVLFPFIQQASHLLPKMNVTASGDEILVAYKPTSRQAAILREYFSAFERHAHRIDHRDRVCEFRIGIRCEVPRSALEFTMSLSHRACRLVAVGRRQRTLEAVTVYTGWLQKEKAVDREDVFIVHYAGFPIPDLTIDGFEPSSISSLSPLEQSRHEIMSESIRVPRAQLKSETHTPLAANEGPLYDVLFFFKRTPSQRIVTKFLARDPAVQRAASRLAATPNAEPITATVPVLCYDSKNGGQCRVLLSGYLGEAILMNERITCMLTPNSDVFTDANRHCRLLPGYVAPAGTSLSKVAHLNRYELIDDFGDYGYDVPAVEDAVLQRDCVEKLAFYGRHCNVDMNAVNAAVNEMPIPPTFGRLRAALDKLDQAATNL</sequence>
<dbReference type="InterPro" id="IPR012705">
    <property type="entry name" value="2Me_IsoCit_deHydtase_PrpD"/>
</dbReference>
<dbReference type="Pfam" id="PF03972">
    <property type="entry name" value="MmgE_PrpD_N"/>
    <property type="match status" value="1"/>
</dbReference>
<feature type="domain" description="AMP-dependent synthetase/ligase" evidence="3">
    <location>
        <begin position="650"/>
        <end position="1008"/>
    </location>
</feature>
<evidence type="ECO:0000259" key="4">
    <source>
        <dbReference type="Pfam" id="PF03972"/>
    </source>
</evidence>
<keyword evidence="2" id="KW-0456">Lyase</keyword>
<proteinExistence type="inferred from homology"/>
<feature type="domain" description="MmgE/PrpD N-terminal" evidence="4">
    <location>
        <begin position="76"/>
        <end position="334"/>
    </location>
</feature>
<dbReference type="GO" id="GO:0005739">
    <property type="term" value="C:mitochondrion"/>
    <property type="evidence" value="ECO:0007669"/>
    <property type="project" value="TreeGrafter"/>
</dbReference>
<name>A0A6A6PJQ5_9PEZI</name>
<evidence type="ECO:0000259" key="5">
    <source>
        <dbReference type="Pfam" id="PF13193"/>
    </source>
</evidence>
<dbReference type="OrthoDB" id="10055203at2759"/>
<evidence type="ECO:0000256" key="2">
    <source>
        <dbReference type="ARBA" id="ARBA00023239"/>
    </source>
</evidence>
<gene>
    <name evidence="7" type="ORF">BDY17DRAFT_356370</name>
</gene>
<reference evidence="7" key="1">
    <citation type="journal article" date="2020" name="Stud. Mycol.">
        <title>101 Dothideomycetes genomes: a test case for predicting lifestyles and emergence of pathogens.</title>
        <authorList>
            <person name="Haridas S."/>
            <person name="Albert R."/>
            <person name="Binder M."/>
            <person name="Bloem J."/>
            <person name="Labutti K."/>
            <person name="Salamov A."/>
            <person name="Andreopoulos B."/>
            <person name="Baker S."/>
            <person name="Barry K."/>
            <person name="Bills G."/>
            <person name="Bluhm B."/>
            <person name="Cannon C."/>
            <person name="Castanera R."/>
            <person name="Culley D."/>
            <person name="Daum C."/>
            <person name="Ezra D."/>
            <person name="Gonzalez J."/>
            <person name="Henrissat B."/>
            <person name="Kuo A."/>
            <person name="Liang C."/>
            <person name="Lipzen A."/>
            <person name="Lutzoni F."/>
            <person name="Magnuson J."/>
            <person name="Mondo S."/>
            <person name="Nolan M."/>
            <person name="Ohm R."/>
            <person name="Pangilinan J."/>
            <person name="Park H.-J."/>
            <person name="Ramirez L."/>
            <person name="Alfaro M."/>
            <person name="Sun H."/>
            <person name="Tritt A."/>
            <person name="Yoshinaga Y."/>
            <person name="Zwiers L.-H."/>
            <person name="Turgeon B."/>
            <person name="Goodwin S."/>
            <person name="Spatafora J."/>
            <person name="Crous P."/>
            <person name="Grigoriev I."/>
        </authorList>
    </citation>
    <scope>NUCLEOTIDE SEQUENCE</scope>
    <source>
        <strain evidence="7">CBS 113389</strain>
    </source>
</reference>
<dbReference type="InterPro" id="IPR042188">
    <property type="entry name" value="MmgE/PrpD_sf_2"/>
</dbReference>
<evidence type="ECO:0000313" key="8">
    <source>
        <dbReference type="Proteomes" id="UP000799767"/>
    </source>
</evidence>
<dbReference type="GeneID" id="54479281"/>
<organism evidence="7 8">
    <name type="scientific">Neohortaea acidophila</name>
    <dbReference type="NCBI Taxonomy" id="245834"/>
    <lineage>
        <taxon>Eukaryota</taxon>
        <taxon>Fungi</taxon>
        <taxon>Dikarya</taxon>
        <taxon>Ascomycota</taxon>
        <taxon>Pezizomycotina</taxon>
        <taxon>Dothideomycetes</taxon>
        <taxon>Dothideomycetidae</taxon>
        <taxon>Mycosphaerellales</taxon>
        <taxon>Teratosphaeriaceae</taxon>
        <taxon>Neohortaea</taxon>
    </lineage>
</organism>
<dbReference type="RefSeq" id="XP_033586323.1">
    <property type="nucleotide sequence ID" value="XM_033738279.1"/>
</dbReference>
<comment type="similarity">
    <text evidence="1">Belongs to the PrpD family.</text>
</comment>
<dbReference type="InterPro" id="IPR045336">
    <property type="entry name" value="MmgE_PrpD_N"/>
</dbReference>
<dbReference type="NCBIfam" id="NF006943">
    <property type="entry name" value="PRK09425.1"/>
    <property type="match status" value="1"/>
</dbReference>
<dbReference type="InterPro" id="IPR045851">
    <property type="entry name" value="AMP-bd_C_sf"/>
</dbReference>
<dbReference type="GO" id="GO:0047547">
    <property type="term" value="F:2-methylcitrate dehydratase activity"/>
    <property type="evidence" value="ECO:0007669"/>
    <property type="project" value="InterPro"/>
</dbReference>
<dbReference type="InterPro" id="IPR005656">
    <property type="entry name" value="MmgE_PrpD"/>
</dbReference>
<dbReference type="InterPro" id="IPR000873">
    <property type="entry name" value="AMP-dep_synth/lig_dom"/>
</dbReference>
<dbReference type="PANTHER" id="PTHR16943:SF16">
    <property type="entry name" value="2-METHYLCITRATE DEHYDRATASE-RELATED"/>
    <property type="match status" value="1"/>
</dbReference>
<dbReference type="PROSITE" id="PS00455">
    <property type="entry name" value="AMP_BINDING"/>
    <property type="match status" value="1"/>
</dbReference>
<dbReference type="PANTHER" id="PTHR16943">
    <property type="entry name" value="2-METHYLCITRATE DEHYDRATASE-RELATED"/>
    <property type="match status" value="1"/>
</dbReference>
<dbReference type="Gene3D" id="3.40.50.12780">
    <property type="entry name" value="N-terminal domain of ligase-like"/>
    <property type="match status" value="1"/>
</dbReference>
<dbReference type="InterPro" id="IPR020845">
    <property type="entry name" value="AMP-binding_CS"/>
</dbReference>
<dbReference type="SUPFAM" id="SSF56801">
    <property type="entry name" value="Acetyl-CoA synthetase-like"/>
    <property type="match status" value="1"/>
</dbReference>
<dbReference type="Gene3D" id="3.30.1330.120">
    <property type="entry name" value="2-methylcitrate dehydratase PrpD"/>
    <property type="match status" value="1"/>
</dbReference>
<dbReference type="FunFam" id="3.30.1330.120:FF:000001">
    <property type="entry name" value="2-methylcitrate dehydratase"/>
    <property type="match status" value="1"/>
</dbReference>
<dbReference type="Pfam" id="PF13193">
    <property type="entry name" value="AMP-binding_C"/>
    <property type="match status" value="1"/>
</dbReference>
<dbReference type="SUPFAM" id="SSF103378">
    <property type="entry name" value="2-methylcitrate dehydratase PrpD"/>
    <property type="match status" value="1"/>
</dbReference>
<dbReference type="InterPro" id="IPR042183">
    <property type="entry name" value="MmgE/PrpD_sf_1"/>
</dbReference>
<dbReference type="GO" id="GO:0019679">
    <property type="term" value="P:propionate metabolic process, methylcitrate cycle"/>
    <property type="evidence" value="ECO:0007669"/>
    <property type="project" value="InterPro"/>
</dbReference>
<dbReference type="InterPro" id="IPR045337">
    <property type="entry name" value="MmgE_PrpD_C"/>
</dbReference>
<feature type="domain" description="AMP-binding enzyme C-terminal" evidence="5">
    <location>
        <begin position="1060"/>
        <end position="1136"/>
    </location>
</feature>
<accession>A0A6A6PJQ5</accession>
<dbReference type="GO" id="GO:0051537">
    <property type="term" value="F:2 iron, 2 sulfur cluster binding"/>
    <property type="evidence" value="ECO:0007669"/>
    <property type="project" value="InterPro"/>
</dbReference>
<dbReference type="Pfam" id="PF19305">
    <property type="entry name" value="MmgE_PrpD_C"/>
    <property type="match status" value="1"/>
</dbReference>
<dbReference type="Proteomes" id="UP000799767">
    <property type="component" value="Unassembled WGS sequence"/>
</dbReference>
<protein>
    <submittedName>
        <fullName evidence="7">MmgE/PrpD family-domain-containing protein</fullName>
    </submittedName>
</protein>
<dbReference type="InterPro" id="IPR025110">
    <property type="entry name" value="AMP-bd_C"/>
</dbReference>
<dbReference type="Gene3D" id="1.10.4100.10">
    <property type="entry name" value="2-methylcitrate dehydratase PrpD"/>
    <property type="match status" value="1"/>
</dbReference>
<evidence type="ECO:0000256" key="1">
    <source>
        <dbReference type="ARBA" id="ARBA00006174"/>
    </source>
</evidence>
<dbReference type="InterPro" id="IPR036148">
    <property type="entry name" value="MmgE/PrpD_sf"/>
</dbReference>
<dbReference type="EMBL" id="MU001641">
    <property type="protein sequence ID" value="KAF2479753.1"/>
    <property type="molecule type" value="Genomic_DNA"/>
</dbReference>
<evidence type="ECO:0000313" key="7">
    <source>
        <dbReference type="EMBL" id="KAF2479753.1"/>
    </source>
</evidence>
<dbReference type="Pfam" id="PF00501">
    <property type="entry name" value="AMP-binding"/>
    <property type="match status" value="1"/>
</dbReference>
<evidence type="ECO:0000259" key="6">
    <source>
        <dbReference type="Pfam" id="PF19305"/>
    </source>
</evidence>
<evidence type="ECO:0000259" key="3">
    <source>
        <dbReference type="Pfam" id="PF00501"/>
    </source>
</evidence>
<keyword evidence="8" id="KW-1185">Reference proteome</keyword>
<dbReference type="InterPro" id="IPR042099">
    <property type="entry name" value="ANL_N_sf"/>
</dbReference>
<dbReference type="Gene3D" id="3.30.300.30">
    <property type="match status" value="1"/>
</dbReference>